<dbReference type="GO" id="GO:0005886">
    <property type="term" value="C:plasma membrane"/>
    <property type="evidence" value="ECO:0007669"/>
    <property type="project" value="UniProtKB-SubCell"/>
</dbReference>
<feature type="transmembrane region" description="Helical" evidence="6">
    <location>
        <begin position="124"/>
        <end position="143"/>
    </location>
</feature>
<feature type="transmembrane region" description="Helical" evidence="6">
    <location>
        <begin position="343"/>
        <end position="365"/>
    </location>
</feature>
<accession>A0A177NPU3</accession>
<proteinExistence type="predicted"/>
<sequence>MVKRALVRLRQSRLCGDAFWALLGQLASALALLLGTRLLTERVAPDVYGEAALLSGCVALGVAAFSYPFICAGMRLLPECAGPAQRSQLQRAVAGLTGQATLLALSLLLAGGGCYAYLYRAPAAPFLLAGALLAVTVWREFGVQLAIGGRRQRRAALWQTGDSVLRPALAVAAVGYLGARVEWILAAYAAATLLSNLLWCRLGAESAAGELSPTDVRRFAGKIWRYAWPLLPMELLFWLNGVGDRYAIAYLLSAADVGLYAAGYTLVNEAFNRSAMVLLRTFQPAYFQAFSGGEYRRAHAVLRLWLYCLLAGGGLGLLALPWLGDWLVALLLAEPYRPVAALLPAIGGGCLLHALGTLWAQPLLAEKRTRLLLKGRLCGALAAITVLPLLILQYGLPGAAWANPVYFGIEALVLALLAKPWRLRDGDPLPAVAEASAAAPLRAPA</sequence>
<evidence type="ECO:0000313" key="7">
    <source>
        <dbReference type="EMBL" id="OAI19891.1"/>
    </source>
</evidence>
<evidence type="ECO:0000313" key="8">
    <source>
        <dbReference type="Proteomes" id="UP000077857"/>
    </source>
</evidence>
<keyword evidence="3 6" id="KW-0812">Transmembrane</keyword>
<dbReference type="Proteomes" id="UP000077857">
    <property type="component" value="Unassembled WGS sequence"/>
</dbReference>
<feature type="transmembrane region" description="Helical" evidence="6">
    <location>
        <begin position="377"/>
        <end position="395"/>
    </location>
</feature>
<keyword evidence="2" id="KW-1003">Cell membrane</keyword>
<dbReference type="OrthoDB" id="5573148at2"/>
<evidence type="ECO:0000256" key="1">
    <source>
        <dbReference type="ARBA" id="ARBA00004651"/>
    </source>
</evidence>
<dbReference type="RefSeq" id="WP_064039315.1">
    <property type="nucleotide sequence ID" value="NZ_LUUJ01000044.1"/>
</dbReference>
<feature type="transmembrane region" description="Helical" evidence="6">
    <location>
        <begin position="155"/>
        <end position="177"/>
    </location>
</feature>
<feature type="transmembrane region" description="Helical" evidence="6">
    <location>
        <begin position="304"/>
        <end position="323"/>
    </location>
</feature>
<keyword evidence="5 6" id="KW-0472">Membrane</keyword>
<evidence type="ECO:0000256" key="3">
    <source>
        <dbReference type="ARBA" id="ARBA00022692"/>
    </source>
</evidence>
<dbReference type="AlphaFoldDB" id="A0A177NPU3"/>
<evidence type="ECO:0000256" key="5">
    <source>
        <dbReference type="ARBA" id="ARBA00023136"/>
    </source>
</evidence>
<evidence type="ECO:0000256" key="6">
    <source>
        <dbReference type="SAM" id="Phobius"/>
    </source>
</evidence>
<gene>
    <name evidence="7" type="ORF">A1507_05960</name>
</gene>
<feature type="transmembrane region" description="Helical" evidence="6">
    <location>
        <begin position="401"/>
        <end position="418"/>
    </location>
</feature>
<reference evidence="7 8" key="1">
    <citation type="submission" date="2016-03" db="EMBL/GenBank/DDBJ databases">
        <authorList>
            <person name="Ploux O."/>
        </authorList>
    </citation>
    <scope>NUCLEOTIDE SEQUENCE [LARGE SCALE GENOMIC DNA]</scope>
    <source>
        <strain evidence="7 8">R-45378</strain>
    </source>
</reference>
<organism evidence="7 8">
    <name type="scientific">Methylomonas koyamae</name>
    <dbReference type="NCBI Taxonomy" id="702114"/>
    <lineage>
        <taxon>Bacteria</taxon>
        <taxon>Pseudomonadati</taxon>
        <taxon>Pseudomonadota</taxon>
        <taxon>Gammaproteobacteria</taxon>
        <taxon>Methylococcales</taxon>
        <taxon>Methylococcaceae</taxon>
        <taxon>Methylomonas</taxon>
    </lineage>
</organism>
<evidence type="ECO:0000256" key="2">
    <source>
        <dbReference type="ARBA" id="ARBA00022475"/>
    </source>
</evidence>
<dbReference type="InterPro" id="IPR050833">
    <property type="entry name" value="Poly_Biosynth_Transport"/>
</dbReference>
<name>A0A177NPU3_9GAMM</name>
<dbReference type="EMBL" id="LUUJ01000044">
    <property type="protein sequence ID" value="OAI19891.1"/>
    <property type="molecule type" value="Genomic_DNA"/>
</dbReference>
<evidence type="ECO:0000256" key="4">
    <source>
        <dbReference type="ARBA" id="ARBA00022989"/>
    </source>
</evidence>
<keyword evidence="4 6" id="KW-1133">Transmembrane helix</keyword>
<protein>
    <submittedName>
        <fullName evidence="7">Polysaccharide biosynthesis protein</fullName>
    </submittedName>
</protein>
<feature type="transmembrane region" description="Helical" evidence="6">
    <location>
        <begin position="93"/>
        <end position="118"/>
    </location>
</feature>
<comment type="caution">
    <text evidence="7">The sequence shown here is derived from an EMBL/GenBank/DDBJ whole genome shotgun (WGS) entry which is preliminary data.</text>
</comment>
<feature type="transmembrane region" description="Helical" evidence="6">
    <location>
        <begin position="20"/>
        <end position="39"/>
    </location>
</feature>
<dbReference type="PANTHER" id="PTHR30250">
    <property type="entry name" value="PST FAMILY PREDICTED COLANIC ACID TRANSPORTER"/>
    <property type="match status" value="1"/>
</dbReference>
<feature type="transmembrane region" description="Helical" evidence="6">
    <location>
        <begin position="247"/>
        <end position="267"/>
    </location>
</feature>
<dbReference type="PANTHER" id="PTHR30250:SF11">
    <property type="entry name" value="O-ANTIGEN TRANSPORTER-RELATED"/>
    <property type="match status" value="1"/>
</dbReference>
<comment type="subcellular location">
    <subcellularLocation>
        <location evidence="1">Cell membrane</location>
        <topology evidence="1">Multi-pass membrane protein</topology>
    </subcellularLocation>
</comment>
<feature type="transmembrane region" description="Helical" evidence="6">
    <location>
        <begin position="51"/>
        <end position="72"/>
    </location>
</feature>